<name>A0AAF1K7D7_9HYPH</name>
<dbReference type="InterPro" id="IPR037523">
    <property type="entry name" value="VOC_core"/>
</dbReference>
<protein>
    <submittedName>
        <fullName evidence="3">VOC family protein</fullName>
    </submittedName>
</protein>
<dbReference type="PANTHER" id="PTHR43048">
    <property type="entry name" value="METHYLMALONYL-COA EPIMERASE"/>
    <property type="match status" value="1"/>
</dbReference>
<dbReference type="Pfam" id="PF00903">
    <property type="entry name" value="Glyoxalase"/>
    <property type="match status" value="1"/>
</dbReference>
<evidence type="ECO:0000313" key="3">
    <source>
        <dbReference type="EMBL" id="WFR97274.1"/>
    </source>
</evidence>
<feature type="domain" description="VOC" evidence="2">
    <location>
        <begin position="21"/>
        <end position="167"/>
    </location>
</feature>
<evidence type="ECO:0000313" key="4">
    <source>
        <dbReference type="Proteomes" id="UP000249499"/>
    </source>
</evidence>
<dbReference type="Proteomes" id="UP000249499">
    <property type="component" value="Chromosome"/>
</dbReference>
<dbReference type="AlphaFoldDB" id="A0AAF1K7D7"/>
<proteinExistence type="predicted"/>
<keyword evidence="1" id="KW-0479">Metal-binding</keyword>
<dbReference type="Gene3D" id="3.10.180.10">
    <property type="entry name" value="2,3-Dihydroxybiphenyl 1,2-Dioxygenase, domain 1"/>
    <property type="match status" value="1"/>
</dbReference>
<evidence type="ECO:0000259" key="2">
    <source>
        <dbReference type="PROSITE" id="PS51819"/>
    </source>
</evidence>
<reference evidence="3 4" key="1">
    <citation type="journal article" date="2018" name="Sci. Rep.">
        <title>Rhizobium tumorigenes sp. nov., a novel plant tumorigenic bacterium isolated from cane gall tumors on thornless blackberry.</title>
        <authorList>
            <person name="Kuzmanovi N."/>
            <person name="Smalla K."/>
            <person name="Gronow S."/>
            <person name="PuBawska J."/>
        </authorList>
    </citation>
    <scope>NUCLEOTIDE SEQUENCE [LARGE SCALE GENOMIC DNA]</scope>
    <source>
        <strain evidence="3 4">1078</strain>
    </source>
</reference>
<keyword evidence="4" id="KW-1185">Reference proteome</keyword>
<gene>
    <name evidence="3" type="ORF">PR017_11410</name>
</gene>
<dbReference type="GO" id="GO:0046491">
    <property type="term" value="P:L-methylmalonyl-CoA metabolic process"/>
    <property type="evidence" value="ECO:0007669"/>
    <property type="project" value="TreeGrafter"/>
</dbReference>
<evidence type="ECO:0000256" key="1">
    <source>
        <dbReference type="ARBA" id="ARBA00022723"/>
    </source>
</evidence>
<dbReference type="InterPro" id="IPR051785">
    <property type="entry name" value="MMCE/EMCE_epimerase"/>
</dbReference>
<dbReference type="KEGG" id="rtu:PR017_11410"/>
<dbReference type="GO" id="GO:0004493">
    <property type="term" value="F:methylmalonyl-CoA epimerase activity"/>
    <property type="evidence" value="ECO:0007669"/>
    <property type="project" value="TreeGrafter"/>
</dbReference>
<organism evidence="3 4">
    <name type="scientific">Rhizobium tumorigenes</name>
    <dbReference type="NCBI Taxonomy" id="2041385"/>
    <lineage>
        <taxon>Bacteria</taxon>
        <taxon>Pseudomonadati</taxon>
        <taxon>Pseudomonadota</taxon>
        <taxon>Alphaproteobacteria</taxon>
        <taxon>Hyphomicrobiales</taxon>
        <taxon>Rhizobiaceae</taxon>
        <taxon>Rhizobium/Agrobacterium group</taxon>
        <taxon>Rhizobium</taxon>
    </lineage>
</organism>
<dbReference type="EMBL" id="CP117255">
    <property type="protein sequence ID" value="WFR97274.1"/>
    <property type="molecule type" value="Genomic_DNA"/>
</dbReference>
<dbReference type="PANTHER" id="PTHR43048:SF6">
    <property type="entry name" value="BLR8189 PROTEIN"/>
    <property type="match status" value="1"/>
</dbReference>
<dbReference type="InterPro" id="IPR004360">
    <property type="entry name" value="Glyas_Fos-R_dOase_dom"/>
</dbReference>
<dbReference type="SUPFAM" id="SSF54593">
    <property type="entry name" value="Glyoxalase/Bleomycin resistance protein/Dihydroxybiphenyl dioxygenase"/>
    <property type="match status" value="1"/>
</dbReference>
<dbReference type="InterPro" id="IPR029068">
    <property type="entry name" value="Glyas_Bleomycin-R_OHBP_Dase"/>
</dbReference>
<accession>A0AAF1K7D7</accession>
<dbReference type="PROSITE" id="PS51819">
    <property type="entry name" value="VOC"/>
    <property type="match status" value="1"/>
</dbReference>
<reference evidence="4" key="2">
    <citation type="journal article" date="2023" name="MicrobiologyOpen">
        <title>Genomics of the tumorigenes clade of the family Rhizobiaceae and description of Rhizobium rhododendri sp. nov.</title>
        <authorList>
            <person name="Kuzmanovic N."/>
            <person name="diCenzo G.C."/>
            <person name="Bunk B."/>
            <person name="Sproeer C."/>
            <person name="Fruehling A."/>
            <person name="Neumann-Schaal M."/>
            <person name="Overmann J."/>
            <person name="Smalla K."/>
        </authorList>
    </citation>
    <scope>NUCLEOTIDE SEQUENCE [LARGE SCALE GENOMIC DNA]</scope>
    <source>
        <strain evidence="4">1078</strain>
    </source>
</reference>
<dbReference type="GO" id="GO:0046872">
    <property type="term" value="F:metal ion binding"/>
    <property type="evidence" value="ECO:0007669"/>
    <property type="project" value="UniProtKB-KW"/>
</dbReference>
<sequence>MTTALSSAGIASADGIPGMRGHDHTGITVPDMKQALDFFVGVVGCEKAMSFGPISDDKGTLMTDLVGVDAKAKIDQVTLVRCGYGSNIEIFQYEAPDQRDLKARNSDIGAFHIALYVDDVGAAKKYLDGKGIATRMGPVPMNDGPIAGQTIMYFQAPWGLQLEAISYPKGMAYEKESKVILWSPKDPAK</sequence>